<feature type="transmembrane region" description="Helical" evidence="1">
    <location>
        <begin position="41"/>
        <end position="58"/>
    </location>
</feature>
<evidence type="ECO:0008006" key="4">
    <source>
        <dbReference type="Google" id="ProtNLM"/>
    </source>
</evidence>
<dbReference type="RefSeq" id="WP_264601869.1">
    <property type="nucleotide sequence ID" value="NZ_JAOQNS010000006.1"/>
</dbReference>
<keyword evidence="3" id="KW-1185">Reference proteome</keyword>
<feature type="transmembrane region" description="Helical" evidence="1">
    <location>
        <begin position="12"/>
        <end position="29"/>
    </location>
</feature>
<keyword evidence="1" id="KW-0472">Membrane</keyword>
<protein>
    <recommendedName>
        <fullName evidence="4">ABC transporter permease</fullName>
    </recommendedName>
</protein>
<organism evidence="2 3">
    <name type="scientific">Rhodobium gokarnense</name>
    <dbReference type="NCBI Taxonomy" id="364296"/>
    <lineage>
        <taxon>Bacteria</taxon>
        <taxon>Pseudomonadati</taxon>
        <taxon>Pseudomonadota</taxon>
        <taxon>Alphaproteobacteria</taxon>
        <taxon>Hyphomicrobiales</taxon>
        <taxon>Rhodobiaceae</taxon>
        <taxon>Rhodobium</taxon>
    </lineage>
</organism>
<gene>
    <name evidence="2" type="ORF">M2319_002595</name>
</gene>
<feature type="transmembrane region" description="Helical" evidence="1">
    <location>
        <begin position="79"/>
        <end position="102"/>
    </location>
</feature>
<evidence type="ECO:0000256" key="1">
    <source>
        <dbReference type="SAM" id="Phobius"/>
    </source>
</evidence>
<keyword evidence="1" id="KW-0812">Transmembrane</keyword>
<feature type="transmembrane region" description="Helical" evidence="1">
    <location>
        <begin position="114"/>
        <end position="139"/>
    </location>
</feature>
<name>A0ABT3HCY9_9HYPH</name>
<dbReference type="Proteomes" id="UP001209755">
    <property type="component" value="Unassembled WGS sequence"/>
</dbReference>
<sequence>MFKKSIWILKQRSIAIVTAILGILAWSFICRQVNAVILRDLGREIIGIIVLFIVVRHLQPERAQSGTALRRLPTFLIKAVLVVVMTGLAQMLMAVTVARASLAGLLGDTPNGLAFLAVVGALAALIMAVVFGVFGPWLVEAALGPRSGIAASTRAGLATLRYTFPRLLIPCAMFWLLNIVAMRVQDVIQPLLSMPSGSVAQNGAALALGAFVVVFRIYAWVLLAVVVSDAYRRGMQASSAEGERVTA</sequence>
<evidence type="ECO:0000313" key="3">
    <source>
        <dbReference type="Proteomes" id="UP001209755"/>
    </source>
</evidence>
<evidence type="ECO:0000313" key="2">
    <source>
        <dbReference type="EMBL" id="MCW2308256.1"/>
    </source>
</evidence>
<accession>A0ABT3HCY9</accession>
<feature type="transmembrane region" description="Helical" evidence="1">
    <location>
        <begin position="167"/>
        <end position="184"/>
    </location>
</feature>
<feature type="transmembrane region" description="Helical" evidence="1">
    <location>
        <begin position="204"/>
        <end position="227"/>
    </location>
</feature>
<reference evidence="3" key="1">
    <citation type="submission" date="2023-07" db="EMBL/GenBank/DDBJ databases">
        <title>Genome sequencing of Purple Non-Sulfur Bacteria from various extreme environments.</title>
        <authorList>
            <person name="Mayer M."/>
        </authorList>
    </citation>
    <scope>NUCLEOTIDE SEQUENCE [LARGE SCALE GENOMIC DNA]</scope>
    <source>
        <strain evidence="3">DSM 17935</strain>
    </source>
</reference>
<keyword evidence="1" id="KW-1133">Transmembrane helix</keyword>
<comment type="caution">
    <text evidence="2">The sequence shown here is derived from an EMBL/GenBank/DDBJ whole genome shotgun (WGS) entry which is preliminary data.</text>
</comment>
<dbReference type="EMBL" id="JAOQNS010000006">
    <property type="protein sequence ID" value="MCW2308256.1"/>
    <property type="molecule type" value="Genomic_DNA"/>
</dbReference>
<proteinExistence type="predicted"/>